<dbReference type="AlphaFoldDB" id="A0A2C9CTZ1"/>
<dbReference type="Gene3D" id="1.20.1260.10">
    <property type="match status" value="1"/>
</dbReference>
<accession>A0A2C9CTZ1</accession>
<keyword evidence="4" id="KW-0238">DNA-binding</keyword>
<dbReference type="PANTHER" id="PTHR42932">
    <property type="entry name" value="GENERAL STRESS PROTEIN 20U"/>
    <property type="match status" value="1"/>
</dbReference>
<feature type="domain" description="Ferritin/DPS" evidence="3">
    <location>
        <begin position="18"/>
        <end position="155"/>
    </location>
</feature>
<dbReference type="InterPro" id="IPR002177">
    <property type="entry name" value="DPS_DNA-bd"/>
</dbReference>
<dbReference type="EMBL" id="OCTN01000005">
    <property type="protein sequence ID" value="SOH94826.1"/>
    <property type="molecule type" value="Genomic_DNA"/>
</dbReference>
<dbReference type="SUPFAM" id="SSF47240">
    <property type="entry name" value="Ferritin-like"/>
    <property type="match status" value="1"/>
</dbReference>
<dbReference type="Pfam" id="PF00210">
    <property type="entry name" value="Ferritin"/>
    <property type="match status" value="1"/>
</dbReference>
<dbReference type="InterPro" id="IPR009078">
    <property type="entry name" value="Ferritin-like_SF"/>
</dbReference>
<organism evidence="4 5">
    <name type="scientific">Pontivivens marinum</name>
    <dbReference type="NCBI Taxonomy" id="1690039"/>
    <lineage>
        <taxon>Bacteria</taxon>
        <taxon>Pseudomonadati</taxon>
        <taxon>Pseudomonadota</taxon>
        <taxon>Alphaproteobacteria</taxon>
        <taxon>Rhodobacterales</taxon>
        <taxon>Paracoccaceae</taxon>
        <taxon>Pontivivens</taxon>
    </lineage>
</organism>
<sequence length="159" mass="17412">MADIALDLTPDAQAAIADALNQAVAETAVTTMMAQNFHWNVESNTFGPLHALFQTIYEDHFAGQDDLAERIKMLDMHAEGTLAGMIARSKVEELEGHYTDVEMIGHLQKAQMTLSKTMSGAAAVAEQNGDLLTQDLLISRGMVHDKFAWMLRAHTKGRG</sequence>
<gene>
    <name evidence="4" type="ORF">SAMN06273572_105252</name>
</gene>
<reference evidence="5" key="1">
    <citation type="submission" date="2017-09" db="EMBL/GenBank/DDBJ databases">
        <authorList>
            <person name="Varghese N."/>
            <person name="Submissions S."/>
        </authorList>
    </citation>
    <scope>NUCLEOTIDE SEQUENCE [LARGE SCALE GENOMIC DNA]</scope>
    <source>
        <strain evidence="5">C7</strain>
    </source>
</reference>
<dbReference type="OrthoDB" id="9797687at2"/>
<proteinExistence type="inferred from homology"/>
<evidence type="ECO:0000313" key="4">
    <source>
        <dbReference type="EMBL" id="SOH94826.1"/>
    </source>
</evidence>
<dbReference type="Proteomes" id="UP000220034">
    <property type="component" value="Unassembled WGS sequence"/>
</dbReference>
<dbReference type="CDD" id="cd01043">
    <property type="entry name" value="DPS"/>
    <property type="match status" value="1"/>
</dbReference>
<evidence type="ECO:0000256" key="2">
    <source>
        <dbReference type="RuleBase" id="RU003875"/>
    </source>
</evidence>
<dbReference type="GO" id="GO:0008199">
    <property type="term" value="F:ferric iron binding"/>
    <property type="evidence" value="ECO:0007669"/>
    <property type="project" value="InterPro"/>
</dbReference>
<evidence type="ECO:0000259" key="3">
    <source>
        <dbReference type="Pfam" id="PF00210"/>
    </source>
</evidence>
<dbReference type="RefSeq" id="WP_097930754.1">
    <property type="nucleotide sequence ID" value="NZ_OCTN01000005.1"/>
</dbReference>
<dbReference type="PIRSF" id="PIRSF005900">
    <property type="entry name" value="Dps"/>
    <property type="match status" value="1"/>
</dbReference>
<name>A0A2C9CTZ1_9RHOB</name>
<dbReference type="InterPro" id="IPR008331">
    <property type="entry name" value="Ferritin_DPS_dom"/>
</dbReference>
<dbReference type="GO" id="GO:0003677">
    <property type="term" value="F:DNA binding"/>
    <property type="evidence" value="ECO:0007669"/>
    <property type="project" value="UniProtKB-KW"/>
</dbReference>
<keyword evidence="5" id="KW-1185">Reference proteome</keyword>
<protein>
    <submittedName>
        <fullName evidence="4">Starvation-inducible DNA-binding protein</fullName>
    </submittedName>
</protein>
<dbReference type="PANTHER" id="PTHR42932:SF3">
    <property type="entry name" value="DNA PROTECTION DURING STARVATION PROTEIN"/>
    <property type="match status" value="1"/>
</dbReference>
<dbReference type="InterPro" id="IPR012347">
    <property type="entry name" value="Ferritin-like"/>
</dbReference>
<dbReference type="PRINTS" id="PR01346">
    <property type="entry name" value="HELNAPAPROT"/>
</dbReference>
<evidence type="ECO:0000256" key="1">
    <source>
        <dbReference type="ARBA" id="ARBA00009497"/>
    </source>
</evidence>
<comment type="similarity">
    <text evidence="1 2">Belongs to the Dps family.</text>
</comment>
<evidence type="ECO:0000313" key="5">
    <source>
        <dbReference type="Proteomes" id="UP000220034"/>
    </source>
</evidence>